<feature type="transmembrane region" description="Helical" evidence="2">
    <location>
        <begin position="128"/>
        <end position="145"/>
    </location>
</feature>
<organism evidence="3 4">
    <name type="scientific">Flaviflexus salsibiostraticola</name>
    <dbReference type="NCBI Taxonomy" id="1282737"/>
    <lineage>
        <taxon>Bacteria</taxon>
        <taxon>Bacillati</taxon>
        <taxon>Actinomycetota</taxon>
        <taxon>Actinomycetes</taxon>
        <taxon>Actinomycetales</taxon>
        <taxon>Actinomycetaceae</taxon>
        <taxon>Flaviflexus</taxon>
    </lineage>
</organism>
<evidence type="ECO:0000313" key="4">
    <source>
        <dbReference type="Proteomes" id="UP000270021"/>
    </source>
</evidence>
<keyword evidence="2" id="KW-0812">Transmembrane</keyword>
<feature type="transmembrane region" description="Helical" evidence="2">
    <location>
        <begin position="75"/>
        <end position="94"/>
    </location>
</feature>
<sequence>MTVDTRTHPLRLAAAAVQPILLGWASVVILGIFSYTLMADSPALGSTTWQDVAAVSTGWWLTALGGTLHFDGVGISLPPLTITLLTYLASFALLRRHPVKDWIDVLIVCGASGGTAALLGLLAPTGSYVWPAGLGAAAVALLAILTSKNRSDWFAAGIVSSPAGRAIYDGLMLARRGMATALVLAVLALVTSTVLGWSEILKINGYYIVEWHSGLMMWLLQLAYLPTLILWSLAYIIGAGFAVGAGTAFSALGITAAPLPAIPILGALPQPGDASAWLLAIVAVALLIQGIRQARAFPDMVEVFITGLIQIAFTALIGALLAVLAQGSIGPDRLAVVGPEALTMALHGAVVIGVPLVLGMIIGHRSSVAAYRSWMESVGSSLRGLRNGKSSHGGSEPLGGDIHMVSAVANDPLSPDWPDRRVGNASADSAPASPGRGGPPRGAAGGMADEEGGGLADSEPPVHSAGPNGEKQSDRGLDGQDWADVGFYGEAPTPPTPATAQTAAEPGLDRRDDS</sequence>
<feature type="transmembrane region" description="Helical" evidence="2">
    <location>
        <begin position="274"/>
        <end position="291"/>
    </location>
</feature>
<feature type="compositionally biased region" description="Gly residues" evidence="1">
    <location>
        <begin position="435"/>
        <end position="445"/>
    </location>
</feature>
<dbReference type="RefSeq" id="WP_126039767.1">
    <property type="nucleotide sequence ID" value="NZ_CP034438.1"/>
</dbReference>
<feature type="transmembrane region" description="Helical" evidence="2">
    <location>
        <begin position="344"/>
        <end position="363"/>
    </location>
</feature>
<feature type="transmembrane region" description="Helical" evidence="2">
    <location>
        <begin position="101"/>
        <end position="122"/>
    </location>
</feature>
<keyword evidence="2" id="KW-1133">Transmembrane helix</keyword>
<keyword evidence="4" id="KW-1185">Reference proteome</keyword>
<dbReference type="Pfam" id="PF19877">
    <property type="entry name" value="DUF6350"/>
    <property type="match status" value="1"/>
</dbReference>
<evidence type="ECO:0000313" key="3">
    <source>
        <dbReference type="EMBL" id="AZN29680.1"/>
    </source>
</evidence>
<feature type="transmembrane region" description="Helical" evidence="2">
    <location>
        <begin position="249"/>
        <end position="268"/>
    </location>
</feature>
<accession>A0A3S8Z863</accession>
<feature type="transmembrane region" description="Helical" evidence="2">
    <location>
        <begin position="218"/>
        <end position="237"/>
    </location>
</feature>
<protein>
    <submittedName>
        <fullName evidence="3">Uncharacterized protein</fullName>
    </submittedName>
</protein>
<gene>
    <name evidence="3" type="ORF">EJO69_04690</name>
</gene>
<dbReference type="InterPro" id="IPR045931">
    <property type="entry name" value="DUF6350"/>
</dbReference>
<feature type="transmembrane region" description="Helical" evidence="2">
    <location>
        <begin position="303"/>
        <end position="324"/>
    </location>
</feature>
<dbReference type="OrthoDB" id="3742900at2"/>
<reference evidence="3 4" key="1">
    <citation type="submission" date="2018-12" db="EMBL/GenBank/DDBJ databases">
        <title>Complete genome sequence of Flaviflexus salsibiostraticola KCTC 33148.</title>
        <authorList>
            <person name="Bae J.-W."/>
        </authorList>
    </citation>
    <scope>NUCLEOTIDE SEQUENCE [LARGE SCALE GENOMIC DNA]</scope>
    <source>
        <strain evidence="3 4">KCTC 33148</strain>
    </source>
</reference>
<feature type="transmembrane region" description="Helical" evidence="2">
    <location>
        <begin position="178"/>
        <end position="198"/>
    </location>
</feature>
<dbReference type="EMBL" id="CP034438">
    <property type="protein sequence ID" value="AZN29680.1"/>
    <property type="molecule type" value="Genomic_DNA"/>
</dbReference>
<name>A0A3S8Z863_9ACTO</name>
<evidence type="ECO:0000256" key="1">
    <source>
        <dbReference type="SAM" id="MobiDB-lite"/>
    </source>
</evidence>
<feature type="compositionally biased region" description="Low complexity" evidence="1">
    <location>
        <begin position="425"/>
        <end position="434"/>
    </location>
</feature>
<feature type="region of interest" description="Disordered" evidence="1">
    <location>
        <begin position="409"/>
        <end position="514"/>
    </location>
</feature>
<dbReference type="Proteomes" id="UP000270021">
    <property type="component" value="Chromosome"/>
</dbReference>
<feature type="transmembrane region" description="Helical" evidence="2">
    <location>
        <begin position="12"/>
        <end position="35"/>
    </location>
</feature>
<evidence type="ECO:0000256" key="2">
    <source>
        <dbReference type="SAM" id="Phobius"/>
    </source>
</evidence>
<proteinExistence type="predicted"/>
<dbReference type="KEGG" id="fsl:EJO69_04690"/>
<keyword evidence="2" id="KW-0472">Membrane</keyword>
<dbReference type="AlphaFoldDB" id="A0A3S8Z863"/>